<organism evidence="2 3">
    <name type="scientific">Nitrosopumilus adriaticus</name>
    <dbReference type="NCBI Taxonomy" id="1580092"/>
    <lineage>
        <taxon>Archaea</taxon>
        <taxon>Nitrososphaerota</taxon>
        <taxon>Nitrososphaeria</taxon>
        <taxon>Nitrosopumilales</taxon>
        <taxon>Nitrosopumilaceae</taxon>
        <taxon>Nitrosopumilus</taxon>
    </lineage>
</organism>
<feature type="transmembrane region" description="Helical" evidence="1">
    <location>
        <begin position="12"/>
        <end position="31"/>
    </location>
</feature>
<accession>A0A0D5C2P6</accession>
<evidence type="ECO:0000256" key="1">
    <source>
        <dbReference type="SAM" id="Phobius"/>
    </source>
</evidence>
<sequence>MNDKLIYKQNKMFLIEYVLILATNVSNKILFDYYGIWKE</sequence>
<evidence type="ECO:0000313" key="2">
    <source>
        <dbReference type="EMBL" id="AJW70687.1"/>
    </source>
</evidence>
<reference evidence="2 3" key="2">
    <citation type="journal article" date="2016" name="ISME J.">
        <title>Physiological and genomic characterization of two novel marine thaumarchaeal strains indicates niche differentiation.</title>
        <authorList>
            <person name="Bayer B."/>
            <person name="Vojvoda J."/>
            <person name="Offre P."/>
            <person name="Alves R.J."/>
            <person name="Elisabeth N.H."/>
            <person name="Garcia J.A."/>
            <person name="Volland J.M."/>
            <person name="Srivastava A."/>
            <person name="Schleper C."/>
            <person name="Herndl G.J."/>
        </authorList>
    </citation>
    <scope>NUCLEOTIDE SEQUENCE [LARGE SCALE GENOMIC DNA]</scope>
    <source>
        <strain evidence="2 3">NF5</strain>
    </source>
</reference>
<dbReference type="KEGG" id="nin:NADRNF5_0996"/>
<gene>
    <name evidence="2" type="ORF">NADRNF5_0996</name>
</gene>
<keyword evidence="1" id="KW-1133">Transmembrane helix</keyword>
<protein>
    <submittedName>
        <fullName evidence="2">Uncharacterized protein</fullName>
    </submittedName>
</protein>
<keyword evidence="3" id="KW-1185">Reference proteome</keyword>
<dbReference type="Proteomes" id="UP000032408">
    <property type="component" value="Chromosome"/>
</dbReference>
<proteinExistence type="predicted"/>
<dbReference type="AlphaFoldDB" id="A0A0D5C2P6"/>
<name>A0A0D5C2P6_9ARCH</name>
<keyword evidence="1" id="KW-0812">Transmembrane</keyword>
<keyword evidence="1" id="KW-0472">Membrane</keyword>
<evidence type="ECO:0000313" key="3">
    <source>
        <dbReference type="Proteomes" id="UP000032408"/>
    </source>
</evidence>
<dbReference type="HOGENOM" id="CLU_3302557_0_0_2"/>
<dbReference type="EMBL" id="CP011070">
    <property type="protein sequence ID" value="AJW70687.1"/>
    <property type="molecule type" value="Genomic_DNA"/>
</dbReference>
<reference evidence="3" key="1">
    <citation type="submission" date="2015-03" db="EMBL/GenBank/DDBJ databases">
        <title>Characterization of two novel Thaumarchaeota isolated from the Northern Adriatic Sea.</title>
        <authorList>
            <person name="Bayer B."/>
            <person name="Vojvoda J."/>
            <person name="Offre P."/>
            <person name="Srivastava A."/>
            <person name="Elisabeth N."/>
            <person name="Garcia J.A.L."/>
            <person name="Schleper C."/>
            <person name="Herndl G.J."/>
        </authorList>
    </citation>
    <scope>NUCLEOTIDE SEQUENCE [LARGE SCALE GENOMIC DNA]</scope>
    <source>
        <strain evidence="3">NF5</strain>
    </source>
</reference>